<accession>A0A3R7EN59</accession>
<name>A0A3R7EN59_9ACTN</name>
<dbReference type="OrthoDB" id="3680851at2"/>
<dbReference type="PRINTS" id="PR00413">
    <property type="entry name" value="HADHALOGNASE"/>
</dbReference>
<reference evidence="4 5" key="1">
    <citation type="journal article" date="2014" name="Genome Announc.">
        <title>Draft Genome Sequence of Streptomyces fradiae ATCC 19609, a Strain Highly Sensitive to Antibiotics.</title>
        <authorList>
            <person name="Bekker O.B."/>
            <person name="Klimina K.M."/>
            <person name="Vatlin A.A."/>
            <person name="Zakharevich N.V."/>
            <person name="Kasianov A.S."/>
            <person name="Danilenko V.N."/>
        </authorList>
    </citation>
    <scope>NUCLEOTIDE SEQUENCE [LARGE SCALE GENOMIC DNA]</scope>
    <source>
        <strain evidence="4 5">ATCC 19609</strain>
    </source>
</reference>
<dbReference type="Proteomes" id="UP000028058">
    <property type="component" value="Unassembled WGS sequence"/>
</dbReference>
<dbReference type="NCBIfam" id="TIGR01549">
    <property type="entry name" value="HAD-SF-IA-v1"/>
    <property type="match status" value="1"/>
</dbReference>
<proteinExistence type="predicted"/>
<dbReference type="SFLD" id="SFLDS00003">
    <property type="entry name" value="Haloacid_Dehalogenase"/>
    <property type="match status" value="1"/>
</dbReference>
<dbReference type="SFLD" id="SFLDG01129">
    <property type="entry name" value="C1.5:_HAD__Beta-PGM__Phosphata"/>
    <property type="match status" value="1"/>
</dbReference>
<dbReference type="AlphaFoldDB" id="A0A3R7EN59"/>
<evidence type="ECO:0000256" key="3">
    <source>
        <dbReference type="ARBA" id="ARBA00022842"/>
    </source>
</evidence>
<dbReference type="SUPFAM" id="SSF56784">
    <property type="entry name" value="HAD-like"/>
    <property type="match status" value="1"/>
</dbReference>
<dbReference type="GO" id="GO:0016787">
    <property type="term" value="F:hydrolase activity"/>
    <property type="evidence" value="ECO:0007669"/>
    <property type="project" value="UniProtKB-KW"/>
</dbReference>
<dbReference type="Gene3D" id="1.20.120.710">
    <property type="entry name" value="Haloacid dehalogenase hydrolase-like domain"/>
    <property type="match status" value="1"/>
</dbReference>
<evidence type="ECO:0000256" key="2">
    <source>
        <dbReference type="ARBA" id="ARBA00022801"/>
    </source>
</evidence>
<comment type="cofactor">
    <cofactor evidence="1">
        <name>Mg(2+)</name>
        <dbReference type="ChEBI" id="CHEBI:18420"/>
    </cofactor>
</comment>
<keyword evidence="5" id="KW-1185">Reference proteome</keyword>
<dbReference type="InterPro" id="IPR006439">
    <property type="entry name" value="HAD-SF_hydro_IA"/>
</dbReference>
<gene>
    <name evidence="4" type="ORF">SFRA_023230</name>
</gene>
<evidence type="ECO:0000313" key="5">
    <source>
        <dbReference type="Proteomes" id="UP000028058"/>
    </source>
</evidence>
<dbReference type="RefSeq" id="WP_043464126.1">
    <property type="nucleotide sequence ID" value="NZ_CP134822.1"/>
</dbReference>
<dbReference type="InterPro" id="IPR051400">
    <property type="entry name" value="HAD-like_hydrolase"/>
</dbReference>
<dbReference type="PANTHER" id="PTHR46470">
    <property type="entry name" value="N-ACYLNEURAMINATE-9-PHOSPHATASE"/>
    <property type="match status" value="1"/>
</dbReference>
<evidence type="ECO:0000313" key="4">
    <source>
        <dbReference type="EMBL" id="RKM92831.1"/>
    </source>
</evidence>
<dbReference type="Gene3D" id="3.40.50.1000">
    <property type="entry name" value="HAD superfamily/HAD-like"/>
    <property type="match status" value="1"/>
</dbReference>
<keyword evidence="3" id="KW-0460">Magnesium</keyword>
<dbReference type="GO" id="GO:0044281">
    <property type="term" value="P:small molecule metabolic process"/>
    <property type="evidence" value="ECO:0007669"/>
    <property type="project" value="UniProtKB-ARBA"/>
</dbReference>
<dbReference type="Pfam" id="PF00702">
    <property type="entry name" value="Hydrolase"/>
    <property type="match status" value="1"/>
</dbReference>
<organism evidence="4 5">
    <name type="scientific">Streptomyces xinghaiensis</name>
    <dbReference type="NCBI Taxonomy" id="1038928"/>
    <lineage>
        <taxon>Bacteria</taxon>
        <taxon>Bacillati</taxon>
        <taxon>Actinomycetota</taxon>
        <taxon>Actinomycetes</taxon>
        <taxon>Kitasatosporales</taxon>
        <taxon>Streptomycetaceae</taxon>
        <taxon>Streptomyces</taxon>
    </lineage>
</organism>
<sequence length="224" mass="24655">MRPLVLFDLDNTLVDRQRALTDWVAGYQSHHGLSCEQRRWLFGLLADRATPAHFERIRNRFGLAESAGSLWHGYCEDLAAAVICPPDVLSGIEELRTRGWRIGIVTNGATDIQTAKLRATGLADRVDAVCISGEAGVRKPDPALFRKAARRCGISGYEEGGWMVGDNPVNDIGGSRSAGFRTVWIHRGLPWPAGLPGPDHQVPDARAAIELLISCRRQRKELVP</sequence>
<comment type="caution">
    <text evidence="4">The sequence shown here is derived from an EMBL/GenBank/DDBJ whole genome shotgun (WGS) entry which is preliminary data.</text>
</comment>
<evidence type="ECO:0000256" key="1">
    <source>
        <dbReference type="ARBA" id="ARBA00001946"/>
    </source>
</evidence>
<dbReference type="PANTHER" id="PTHR46470:SF4">
    <property type="entry name" value="5-AMINO-6-(5-PHOSPHO-D-RIBITYLAMINO)URACIL PHOSPHATASE YIGB"/>
    <property type="match status" value="1"/>
</dbReference>
<keyword evidence="2 4" id="KW-0378">Hydrolase</keyword>
<dbReference type="EMBL" id="JNAD02000012">
    <property type="protein sequence ID" value="RKM92831.1"/>
    <property type="molecule type" value="Genomic_DNA"/>
</dbReference>
<dbReference type="InterPro" id="IPR036412">
    <property type="entry name" value="HAD-like_sf"/>
</dbReference>
<protein>
    <submittedName>
        <fullName evidence="4">HAD family hydrolase</fullName>
    </submittedName>
</protein>
<dbReference type="InterPro" id="IPR023214">
    <property type="entry name" value="HAD_sf"/>
</dbReference>